<keyword evidence="3" id="KW-1185">Reference proteome</keyword>
<evidence type="ECO:0000313" key="3">
    <source>
        <dbReference type="Proteomes" id="UP000515264"/>
    </source>
</evidence>
<accession>A0ABX6QVF2</accession>
<gene>
    <name evidence="2" type="ORF">Vspart_00185</name>
</gene>
<dbReference type="SUPFAM" id="SSF53335">
    <property type="entry name" value="S-adenosyl-L-methionine-dependent methyltransferases"/>
    <property type="match status" value="1"/>
</dbReference>
<sequence>MLKNIELLSGIYPIETDDIGCFCWASNILGIKPLHKESIIIISGESPINNHANLIFDKFNIDIKIKDGHNNIIIPIKEAKTSIDITFKEQLNIESESRNLSFKIRKIEIREPILNNSTNMLSLIDSKGITKGSIHNTFSQGWLRMTASLQNEGTLKFSGILYPPAKRRKDIVLTANGKAINNIRYNLFNKDYEALGEVAFEGEININDFNSDKFIRFSTAYRTDGVQAISPHQDWIWPLSNTLPIPDDSNKKRIGSTSDDWFLFSGASFVHKLSGVTSTQSFKEWDVLDWGCGCGRLTRHLINSDFKSVTGADIDPINIEWCKNNLETANFQLVSPQVPTPFDDNQFNLIIGHSVFTHLSETEQYFWLLELNRILKPQGVAVVTIMADFSSAIDNFTTENYMSLKENGFLDVGWQEDGVDVLQPGYYRRIFHTIDYITSYWENYFSIEAILDGYSDHQTAIVLRKNKGSGSRP</sequence>
<feature type="domain" description="Methyltransferase type 11" evidence="1">
    <location>
        <begin position="288"/>
        <end position="382"/>
    </location>
</feature>
<proteinExistence type="predicted"/>
<evidence type="ECO:0000259" key="1">
    <source>
        <dbReference type="Pfam" id="PF08241"/>
    </source>
</evidence>
<evidence type="ECO:0000313" key="2">
    <source>
        <dbReference type="EMBL" id="QMV12980.1"/>
    </source>
</evidence>
<dbReference type="RefSeq" id="WP_182288048.1">
    <property type="nucleotide sequence ID" value="NZ_CP046268.1"/>
</dbReference>
<name>A0ABX6QVF2_9VIBR</name>
<dbReference type="PANTHER" id="PTHR42912:SF98">
    <property type="entry name" value="UNCHARACTERISED METHYLTRANSFERASE RV1498C"/>
    <property type="match status" value="1"/>
</dbReference>
<dbReference type="InterPro" id="IPR029063">
    <property type="entry name" value="SAM-dependent_MTases_sf"/>
</dbReference>
<organism evidence="2 3">
    <name type="scientific">Vibrio spartinae</name>
    <dbReference type="NCBI Taxonomy" id="1918945"/>
    <lineage>
        <taxon>Bacteria</taxon>
        <taxon>Pseudomonadati</taxon>
        <taxon>Pseudomonadota</taxon>
        <taxon>Gammaproteobacteria</taxon>
        <taxon>Vibrionales</taxon>
        <taxon>Vibrionaceae</taxon>
        <taxon>Vibrio</taxon>
    </lineage>
</organism>
<protein>
    <submittedName>
        <fullName evidence="2">Biotin biosynthesis protein BioC</fullName>
    </submittedName>
</protein>
<dbReference type="Gene3D" id="3.40.50.150">
    <property type="entry name" value="Vaccinia Virus protein VP39"/>
    <property type="match status" value="1"/>
</dbReference>
<reference evidence="2 3" key="1">
    <citation type="journal article" date="2020" name="J. Nat. Prod.">
        <title>Genomics-Metabolomics Profiling Disclosed Marine Vibrio spartinae 3.6 as a Producer of a New Branched Side Chain Prodigiosin.</title>
        <authorList>
            <person name="Vitale G.A."/>
            <person name="Sciarretta M."/>
            <person name="Palma Esposito F."/>
            <person name="January G.G."/>
            <person name="Giaccio M."/>
            <person name="Bunk B."/>
            <person name="Sproer C."/>
            <person name="Bajerski F."/>
            <person name="Power D."/>
            <person name="Festa C."/>
            <person name="Monti M.C."/>
            <person name="D'Auria M.V."/>
            <person name="de Pascale D."/>
        </authorList>
    </citation>
    <scope>NUCLEOTIDE SEQUENCE [LARGE SCALE GENOMIC DNA]</scope>
    <source>
        <strain evidence="2 3">3.6</strain>
    </source>
</reference>
<dbReference type="Proteomes" id="UP000515264">
    <property type="component" value="Chromosome 1"/>
</dbReference>
<dbReference type="Pfam" id="PF08241">
    <property type="entry name" value="Methyltransf_11"/>
    <property type="match status" value="1"/>
</dbReference>
<dbReference type="CDD" id="cd02440">
    <property type="entry name" value="AdoMet_MTases"/>
    <property type="match status" value="1"/>
</dbReference>
<dbReference type="InterPro" id="IPR050508">
    <property type="entry name" value="Methyltransf_Superfamily"/>
</dbReference>
<dbReference type="PANTHER" id="PTHR42912">
    <property type="entry name" value="METHYLTRANSFERASE"/>
    <property type="match status" value="1"/>
</dbReference>
<dbReference type="EMBL" id="CP046268">
    <property type="protein sequence ID" value="QMV12980.1"/>
    <property type="molecule type" value="Genomic_DNA"/>
</dbReference>
<dbReference type="InterPro" id="IPR013216">
    <property type="entry name" value="Methyltransf_11"/>
</dbReference>